<proteinExistence type="predicted"/>
<reference evidence="2 3" key="1">
    <citation type="submission" date="2016-07" db="EMBL/GenBank/DDBJ databases">
        <authorList>
            <person name="Modlin R.L."/>
            <person name="Cheng L.S."/>
            <person name="Marinelli L.J."/>
            <person name="Grosset N."/>
            <person name="Gautier M."/>
            <person name="Fitz-Gibbon S."/>
            <person name="Pellegrini M."/>
            <person name="Bowman C.A."/>
            <person name="Russell D.A."/>
            <person name="Jacobs-Sera D."/>
            <person name="Hatfull G.F."/>
        </authorList>
    </citation>
    <scope>NUCLEOTIDE SEQUENCE [LARGE SCALE GENOMIC DNA]</scope>
</reference>
<evidence type="ECO:0000313" key="2">
    <source>
        <dbReference type="EMBL" id="AOT24295.1"/>
    </source>
</evidence>
<feature type="region of interest" description="Disordered" evidence="1">
    <location>
        <begin position="45"/>
        <end position="76"/>
    </location>
</feature>
<dbReference type="KEGG" id="vg:40072373"/>
<accession>A0A1D8ETD0</accession>
<dbReference type="RefSeq" id="YP_009596774.1">
    <property type="nucleotide sequence ID" value="NC_041890.1"/>
</dbReference>
<evidence type="ECO:0000313" key="3">
    <source>
        <dbReference type="Proteomes" id="UP000223795"/>
    </source>
</evidence>
<dbReference type="Proteomes" id="UP000223795">
    <property type="component" value="Segment"/>
</dbReference>
<feature type="compositionally biased region" description="Pro residues" evidence="1">
    <location>
        <begin position="55"/>
        <end position="70"/>
    </location>
</feature>
<protein>
    <submittedName>
        <fullName evidence="2">Uncharacterized protein</fullName>
    </submittedName>
</protein>
<organism evidence="2 3">
    <name type="scientific">Propionibacterium phage Anatole</name>
    <dbReference type="NCBI Taxonomy" id="1897531"/>
    <lineage>
        <taxon>Viruses</taxon>
        <taxon>Duplodnaviria</taxon>
        <taxon>Heunggongvirae</taxon>
        <taxon>Uroviricota</taxon>
        <taxon>Caudoviricetes</taxon>
        <taxon>Anatolevirus</taxon>
        <taxon>Anatolevirus anatole</taxon>
    </lineage>
</organism>
<sequence>MCHRKLRYAGEDSQVIICAPWARDGPGLLEQSRAVTFLWGHVDPGGQAGGLIPRSSPPDMPRPKEPPTLTPPGLGGRLFSRLDMKKGTRSVAECPSPPHMRGTLQLDHSSATERGITPAAAGKPTGFSVSWARAVGKSLRHTDEAP</sequence>
<evidence type="ECO:0000256" key="1">
    <source>
        <dbReference type="SAM" id="MobiDB-lite"/>
    </source>
</evidence>
<dbReference type="GeneID" id="40072373"/>
<dbReference type="OrthoDB" id="31285at10239"/>
<keyword evidence="3" id="KW-1185">Reference proteome</keyword>
<dbReference type="EMBL" id="KX620748">
    <property type="protein sequence ID" value="AOT24295.1"/>
    <property type="molecule type" value="Genomic_DNA"/>
</dbReference>
<gene>
    <name evidence="2" type="primary">26</name>
    <name evidence="2" type="ORF">ANATOLE_26</name>
</gene>
<name>A0A1D8ETD0_9CAUD</name>